<reference evidence="8 9" key="1">
    <citation type="submission" date="2020-07" db="EMBL/GenBank/DDBJ databases">
        <title>Pusillimonas sp. nov., isolated from poultry manure in Taiwan.</title>
        <authorList>
            <person name="Lin S.-Y."/>
            <person name="Tang Y.-S."/>
            <person name="Young C.-C."/>
        </authorList>
    </citation>
    <scope>NUCLEOTIDE SEQUENCE [LARGE SCALE GENOMIC DNA]</scope>
    <source>
        <strain evidence="8 9">CC-YST705</strain>
    </source>
</reference>
<feature type="transmembrane region" description="Helical" evidence="6">
    <location>
        <begin position="292"/>
        <end position="311"/>
    </location>
</feature>
<dbReference type="InterPro" id="IPR011701">
    <property type="entry name" value="MFS"/>
</dbReference>
<comment type="caution">
    <text evidence="8">The sequence shown here is derived from an EMBL/GenBank/DDBJ whole genome shotgun (WGS) entry which is preliminary data.</text>
</comment>
<feature type="transmembrane region" description="Helical" evidence="6">
    <location>
        <begin position="317"/>
        <end position="340"/>
    </location>
</feature>
<feature type="transmembrane region" description="Helical" evidence="6">
    <location>
        <begin position="55"/>
        <end position="76"/>
    </location>
</feature>
<dbReference type="InterPro" id="IPR050189">
    <property type="entry name" value="MFS_Efflux_Transporters"/>
</dbReference>
<feature type="transmembrane region" description="Helical" evidence="6">
    <location>
        <begin position="20"/>
        <end position="43"/>
    </location>
</feature>
<dbReference type="InterPro" id="IPR036259">
    <property type="entry name" value="MFS_trans_sf"/>
</dbReference>
<feature type="domain" description="Major facilitator superfamily (MFS) profile" evidence="7">
    <location>
        <begin position="21"/>
        <end position="409"/>
    </location>
</feature>
<dbReference type="Proteomes" id="UP000776983">
    <property type="component" value="Unassembled WGS sequence"/>
</dbReference>
<keyword evidence="4 6" id="KW-1133">Transmembrane helix</keyword>
<organism evidence="8 9">
    <name type="scientific">Mesopusillimonas faecipullorum</name>
    <dbReference type="NCBI Taxonomy" id="2755040"/>
    <lineage>
        <taxon>Bacteria</taxon>
        <taxon>Pseudomonadati</taxon>
        <taxon>Pseudomonadota</taxon>
        <taxon>Betaproteobacteria</taxon>
        <taxon>Burkholderiales</taxon>
        <taxon>Alcaligenaceae</taxon>
        <taxon>Mesopusillimonas</taxon>
    </lineage>
</organism>
<keyword evidence="5 6" id="KW-0472">Membrane</keyword>
<keyword evidence="3 6" id="KW-0812">Transmembrane</keyword>
<dbReference type="RefSeq" id="WP_226955147.1">
    <property type="nucleotide sequence ID" value="NZ_JACDXW010000007.1"/>
</dbReference>
<feature type="transmembrane region" description="Helical" evidence="6">
    <location>
        <begin position="112"/>
        <end position="133"/>
    </location>
</feature>
<evidence type="ECO:0000256" key="3">
    <source>
        <dbReference type="ARBA" id="ARBA00022692"/>
    </source>
</evidence>
<evidence type="ECO:0000256" key="4">
    <source>
        <dbReference type="ARBA" id="ARBA00022989"/>
    </source>
</evidence>
<name>A0ABS8CFC6_9BURK</name>
<sequence length="413" mass="43436">MATSTTLNQASVKLGGFRAWWIWALATTFVVFLFNVQTGYSIVNPNVQQDVGLTLAQVSLVASIYTWAFAICQFFGGALLDKLGARTVLVPAIALVTLGVWVFSIADSFGMLLLSQVILAIGSCVGFVGAGYVGGQWFGMARYGIMFGWVQTVAALSSAFGQTVISLALQDMSWRELADIAVVVGIVLFVLSLVWVRNPKPVTNSGGNVIGDVLSSLGQIAKIPHMWVAGIWGAVSFGSQLALGVVWAPKILAAHGLTGQAANLGSAMVWLGLAIGCLFWNPWSEHSQSRKVPAIIGLVLQLVALALVLYVPFSGAIAIALMLVYGIGSAGHMIAFSTAADVVTPDKIGTSAAFINGAMFIMGGLLVALPGYLLAGTGTLEDYRSAFMPLLVLLVVATVLSVVQKETFHKHAA</sequence>
<proteinExistence type="predicted"/>
<feature type="transmembrane region" description="Helical" evidence="6">
    <location>
        <begin position="177"/>
        <end position="196"/>
    </location>
</feature>
<dbReference type="EMBL" id="JACDXW010000007">
    <property type="protein sequence ID" value="MCB5364736.1"/>
    <property type="molecule type" value="Genomic_DNA"/>
</dbReference>
<evidence type="ECO:0000259" key="7">
    <source>
        <dbReference type="PROSITE" id="PS50850"/>
    </source>
</evidence>
<feature type="transmembrane region" description="Helical" evidence="6">
    <location>
        <begin position="145"/>
        <end position="165"/>
    </location>
</feature>
<gene>
    <name evidence="8" type="ORF">H0484_13345</name>
</gene>
<evidence type="ECO:0000256" key="5">
    <source>
        <dbReference type="ARBA" id="ARBA00023136"/>
    </source>
</evidence>
<evidence type="ECO:0000256" key="6">
    <source>
        <dbReference type="SAM" id="Phobius"/>
    </source>
</evidence>
<dbReference type="PANTHER" id="PTHR43124">
    <property type="entry name" value="PURINE EFFLUX PUMP PBUE"/>
    <property type="match status" value="1"/>
</dbReference>
<feature type="transmembrane region" description="Helical" evidence="6">
    <location>
        <begin position="88"/>
        <end position="106"/>
    </location>
</feature>
<evidence type="ECO:0000256" key="1">
    <source>
        <dbReference type="ARBA" id="ARBA00004651"/>
    </source>
</evidence>
<evidence type="ECO:0000256" key="2">
    <source>
        <dbReference type="ARBA" id="ARBA00022475"/>
    </source>
</evidence>
<evidence type="ECO:0000313" key="9">
    <source>
        <dbReference type="Proteomes" id="UP000776983"/>
    </source>
</evidence>
<dbReference type="Gene3D" id="1.20.1250.20">
    <property type="entry name" value="MFS general substrate transporter like domains"/>
    <property type="match status" value="2"/>
</dbReference>
<comment type="subcellular location">
    <subcellularLocation>
        <location evidence="1">Cell membrane</location>
        <topology evidence="1">Multi-pass membrane protein</topology>
    </subcellularLocation>
</comment>
<evidence type="ECO:0000313" key="8">
    <source>
        <dbReference type="EMBL" id="MCB5364736.1"/>
    </source>
</evidence>
<feature type="transmembrane region" description="Helical" evidence="6">
    <location>
        <begin position="352"/>
        <end position="374"/>
    </location>
</feature>
<feature type="transmembrane region" description="Helical" evidence="6">
    <location>
        <begin position="260"/>
        <end position="280"/>
    </location>
</feature>
<dbReference type="Pfam" id="PF07690">
    <property type="entry name" value="MFS_1"/>
    <property type="match status" value="1"/>
</dbReference>
<dbReference type="InterPro" id="IPR020846">
    <property type="entry name" value="MFS_dom"/>
</dbReference>
<dbReference type="SUPFAM" id="SSF103473">
    <property type="entry name" value="MFS general substrate transporter"/>
    <property type="match status" value="1"/>
</dbReference>
<dbReference type="PROSITE" id="PS50850">
    <property type="entry name" value="MFS"/>
    <property type="match status" value="1"/>
</dbReference>
<dbReference type="PANTHER" id="PTHR43124:SF3">
    <property type="entry name" value="CHLORAMPHENICOL EFFLUX PUMP RV0191"/>
    <property type="match status" value="1"/>
</dbReference>
<protein>
    <submittedName>
        <fullName evidence="8">MFS transporter</fullName>
    </submittedName>
</protein>
<accession>A0ABS8CFC6</accession>
<feature type="transmembrane region" description="Helical" evidence="6">
    <location>
        <begin position="386"/>
        <end position="403"/>
    </location>
</feature>
<keyword evidence="9" id="KW-1185">Reference proteome</keyword>
<feature type="transmembrane region" description="Helical" evidence="6">
    <location>
        <begin position="226"/>
        <end position="248"/>
    </location>
</feature>
<keyword evidence="2" id="KW-1003">Cell membrane</keyword>